<reference evidence="5" key="1">
    <citation type="journal article" date="2017" name="Genome Biol.">
        <title>Comparative genomics reveals high biological diversity and specific adaptations in the industrially and medically important fungal genus Aspergillus.</title>
        <authorList>
            <person name="de Vries R.P."/>
            <person name="Riley R."/>
            <person name="Wiebenga A."/>
            <person name="Aguilar-Osorio G."/>
            <person name="Amillis S."/>
            <person name="Uchima C.A."/>
            <person name="Anderluh G."/>
            <person name="Asadollahi M."/>
            <person name="Askin M."/>
            <person name="Barry K."/>
            <person name="Battaglia E."/>
            <person name="Bayram O."/>
            <person name="Benocci T."/>
            <person name="Braus-Stromeyer S.A."/>
            <person name="Caldana C."/>
            <person name="Canovas D."/>
            <person name="Cerqueira G.C."/>
            <person name="Chen F."/>
            <person name="Chen W."/>
            <person name="Choi C."/>
            <person name="Clum A."/>
            <person name="Dos Santos R.A."/>
            <person name="Damasio A.R."/>
            <person name="Diallinas G."/>
            <person name="Emri T."/>
            <person name="Fekete E."/>
            <person name="Flipphi M."/>
            <person name="Freyberg S."/>
            <person name="Gallo A."/>
            <person name="Gournas C."/>
            <person name="Habgood R."/>
            <person name="Hainaut M."/>
            <person name="Harispe M.L."/>
            <person name="Henrissat B."/>
            <person name="Hilden K.S."/>
            <person name="Hope R."/>
            <person name="Hossain A."/>
            <person name="Karabika E."/>
            <person name="Karaffa L."/>
            <person name="Karanyi Z."/>
            <person name="Krasevec N."/>
            <person name="Kuo A."/>
            <person name="Kusch H."/>
            <person name="LaButti K."/>
            <person name="Lagendijk E.L."/>
            <person name="Lapidus A."/>
            <person name="Levasseur A."/>
            <person name="Lindquist E."/>
            <person name="Lipzen A."/>
            <person name="Logrieco A.F."/>
            <person name="MacCabe A."/>
            <person name="Maekelae M.R."/>
            <person name="Malavazi I."/>
            <person name="Melin P."/>
            <person name="Meyer V."/>
            <person name="Mielnichuk N."/>
            <person name="Miskei M."/>
            <person name="Molnar A.P."/>
            <person name="Mule G."/>
            <person name="Ngan C.Y."/>
            <person name="Orejas M."/>
            <person name="Orosz E."/>
            <person name="Ouedraogo J.P."/>
            <person name="Overkamp K.M."/>
            <person name="Park H.-S."/>
            <person name="Perrone G."/>
            <person name="Piumi F."/>
            <person name="Punt P.J."/>
            <person name="Ram A.F."/>
            <person name="Ramon A."/>
            <person name="Rauscher S."/>
            <person name="Record E."/>
            <person name="Riano-Pachon D.M."/>
            <person name="Robert V."/>
            <person name="Roehrig J."/>
            <person name="Ruller R."/>
            <person name="Salamov A."/>
            <person name="Salih N.S."/>
            <person name="Samson R.A."/>
            <person name="Sandor E."/>
            <person name="Sanguinetti M."/>
            <person name="Schuetze T."/>
            <person name="Sepcic K."/>
            <person name="Shelest E."/>
            <person name="Sherlock G."/>
            <person name="Sophianopoulou V."/>
            <person name="Squina F.M."/>
            <person name="Sun H."/>
            <person name="Susca A."/>
            <person name="Todd R.B."/>
            <person name="Tsang A."/>
            <person name="Unkles S.E."/>
            <person name="van de Wiele N."/>
            <person name="van Rossen-Uffink D."/>
            <person name="Oliveira J.V."/>
            <person name="Vesth T.C."/>
            <person name="Visser J."/>
            <person name="Yu J.-H."/>
            <person name="Zhou M."/>
            <person name="Andersen M.R."/>
            <person name="Archer D.B."/>
            <person name="Baker S.E."/>
            <person name="Benoit I."/>
            <person name="Brakhage A.A."/>
            <person name="Braus G.H."/>
            <person name="Fischer R."/>
            <person name="Frisvad J.C."/>
            <person name="Goldman G.H."/>
            <person name="Houbraken J."/>
            <person name="Oakley B."/>
            <person name="Pocsi I."/>
            <person name="Scazzocchio C."/>
            <person name="Seiboth B."/>
            <person name="vanKuyk P.A."/>
            <person name="Wortman J."/>
            <person name="Dyer P.S."/>
            <person name="Grigoriev I.V."/>
        </authorList>
    </citation>
    <scope>NUCLEOTIDE SEQUENCE [LARGE SCALE GENOMIC DNA]</scope>
    <source>
        <strain evidence="5">CBS 506.65</strain>
    </source>
</reference>
<name>A0A1L9SU43_9EURO</name>
<dbReference type="GeneID" id="34615034"/>
<sequence>MGPEKLAVTVLFAIALYNSIELVILVFVTFTRYTGLYFWSLLLSAVLGVIPHALGYMLNFFRLAPDGLAITMSTIGYWFMVPGQSVVLYSRLHLVVQDPQVLRRMRLLIIVGSIVFIIPTTVTTYGTVFTDNEDIIRAYNVIERMQLTWFCIQEFILAGIYIYQTVRLLRLNPDKTARRRKIMYELLAINVVIILMDISLLVIEYLGLYVIQVTLKSAVYSIKLKLEFAVLGKLVSLVNLHAASAPTSAETGDFPTFVDPSQIHGDITHATATTPTGRGRSPRSPWHTRTISLESLPASVTRARSALSDLRTRNAVP</sequence>
<accession>A0A1L9SU43</accession>
<feature type="domain" description="DUF7703" evidence="3">
    <location>
        <begin position="10"/>
        <end position="242"/>
    </location>
</feature>
<organism evidence="4 5">
    <name type="scientific">Penicilliopsis zonata CBS 506.65</name>
    <dbReference type="NCBI Taxonomy" id="1073090"/>
    <lineage>
        <taxon>Eukaryota</taxon>
        <taxon>Fungi</taxon>
        <taxon>Dikarya</taxon>
        <taxon>Ascomycota</taxon>
        <taxon>Pezizomycotina</taxon>
        <taxon>Eurotiomycetes</taxon>
        <taxon>Eurotiomycetidae</taxon>
        <taxon>Eurotiales</taxon>
        <taxon>Aspergillaceae</taxon>
        <taxon>Penicilliopsis</taxon>
    </lineage>
</organism>
<evidence type="ECO:0000259" key="3">
    <source>
        <dbReference type="Pfam" id="PF24802"/>
    </source>
</evidence>
<feature type="region of interest" description="Disordered" evidence="1">
    <location>
        <begin position="268"/>
        <end position="287"/>
    </location>
</feature>
<keyword evidence="2" id="KW-1133">Transmembrane helix</keyword>
<feature type="transmembrane region" description="Helical" evidence="2">
    <location>
        <begin position="75"/>
        <end position="95"/>
    </location>
</feature>
<evidence type="ECO:0000256" key="1">
    <source>
        <dbReference type="SAM" id="MobiDB-lite"/>
    </source>
</evidence>
<feature type="transmembrane region" description="Helical" evidence="2">
    <location>
        <begin position="6"/>
        <end position="29"/>
    </location>
</feature>
<dbReference type="EMBL" id="KV878336">
    <property type="protein sequence ID" value="OJJ50722.1"/>
    <property type="molecule type" value="Genomic_DNA"/>
</dbReference>
<gene>
    <name evidence="4" type="ORF">ASPZODRAFT_55876</name>
</gene>
<dbReference type="VEuPathDB" id="FungiDB:ASPZODRAFT_55876"/>
<keyword evidence="2" id="KW-0812">Transmembrane</keyword>
<dbReference type="RefSeq" id="XP_022585232.1">
    <property type="nucleotide sequence ID" value="XM_022728570.1"/>
</dbReference>
<dbReference type="OrthoDB" id="405906at2759"/>
<dbReference type="Pfam" id="PF24802">
    <property type="entry name" value="DUF7703"/>
    <property type="match status" value="1"/>
</dbReference>
<dbReference type="PANTHER" id="PTHR37013">
    <property type="entry name" value="INTEGRAL MEMBRANE PROTEIN (AFU_ORTHOLOGUE AFUA_1G05950)-RELATED"/>
    <property type="match status" value="1"/>
</dbReference>
<evidence type="ECO:0000256" key="2">
    <source>
        <dbReference type="SAM" id="Phobius"/>
    </source>
</evidence>
<evidence type="ECO:0000313" key="4">
    <source>
        <dbReference type="EMBL" id="OJJ50722.1"/>
    </source>
</evidence>
<feature type="transmembrane region" description="Helical" evidence="2">
    <location>
        <begin position="187"/>
        <end position="211"/>
    </location>
</feature>
<feature type="transmembrane region" description="Helical" evidence="2">
    <location>
        <begin position="147"/>
        <end position="166"/>
    </location>
</feature>
<dbReference type="InterPro" id="IPR056120">
    <property type="entry name" value="DUF7703"/>
</dbReference>
<dbReference type="AlphaFoldDB" id="A0A1L9SU43"/>
<dbReference type="Proteomes" id="UP000184188">
    <property type="component" value="Unassembled WGS sequence"/>
</dbReference>
<protein>
    <recommendedName>
        <fullName evidence="3">DUF7703 domain-containing protein</fullName>
    </recommendedName>
</protein>
<feature type="transmembrane region" description="Helical" evidence="2">
    <location>
        <begin position="107"/>
        <end position="127"/>
    </location>
</feature>
<proteinExistence type="predicted"/>
<dbReference type="PANTHER" id="PTHR37013:SF5">
    <property type="entry name" value="INTEGRAL MEMBRANE PROTEIN"/>
    <property type="match status" value="1"/>
</dbReference>
<evidence type="ECO:0000313" key="5">
    <source>
        <dbReference type="Proteomes" id="UP000184188"/>
    </source>
</evidence>
<keyword evidence="2" id="KW-0472">Membrane</keyword>
<feature type="transmembrane region" description="Helical" evidence="2">
    <location>
        <begin position="36"/>
        <end position="55"/>
    </location>
</feature>
<keyword evidence="5" id="KW-1185">Reference proteome</keyword>